<protein>
    <submittedName>
        <fullName evidence="5">RND family efflux transporter, MFP subunit</fullName>
    </submittedName>
</protein>
<dbReference type="Proteomes" id="UP000190961">
    <property type="component" value="Unassembled WGS sequence"/>
</dbReference>
<dbReference type="STRING" id="688867.SAMN05660236_4710"/>
<dbReference type="GO" id="GO:0015562">
    <property type="term" value="F:efflux transmembrane transporter activity"/>
    <property type="evidence" value="ECO:0007669"/>
    <property type="project" value="TreeGrafter"/>
</dbReference>
<dbReference type="OrthoDB" id="9798190at2"/>
<feature type="domain" description="CzcB-like barrel-sandwich hybrid" evidence="4">
    <location>
        <begin position="73"/>
        <end position="186"/>
    </location>
</feature>
<evidence type="ECO:0000259" key="3">
    <source>
        <dbReference type="Pfam" id="PF25954"/>
    </source>
</evidence>
<evidence type="ECO:0000256" key="1">
    <source>
        <dbReference type="ARBA" id="ARBA00009477"/>
    </source>
</evidence>
<dbReference type="Gene3D" id="2.40.420.20">
    <property type="match status" value="1"/>
</dbReference>
<dbReference type="InterPro" id="IPR058792">
    <property type="entry name" value="Beta-barrel_RND_2"/>
</dbReference>
<dbReference type="Gene3D" id="2.40.30.170">
    <property type="match status" value="1"/>
</dbReference>
<dbReference type="PANTHER" id="PTHR30469">
    <property type="entry name" value="MULTIDRUG RESISTANCE PROTEIN MDTA"/>
    <property type="match status" value="1"/>
</dbReference>
<organism evidence="5 6">
    <name type="scientific">Ohtaekwangia koreensis</name>
    <dbReference type="NCBI Taxonomy" id="688867"/>
    <lineage>
        <taxon>Bacteria</taxon>
        <taxon>Pseudomonadati</taxon>
        <taxon>Bacteroidota</taxon>
        <taxon>Cytophagia</taxon>
        <taxon>Cytophagales</taxon>
        <taxon>Fulvivirgaceae</taxon>
        <taxon>Ohtaekwangia</taxon>
    </lineage>
</organism>
<keyword evidence="2" id="KW-0732">Signal</keyword>
<dbReference type="InterPro" id="IPR006143">
    <property type="entry name" value="RND_pump_MFP"/>
</dbReference>
<proteinExistence type="inferred from homology"/>
<dbReference type="Pfam" id="PF25954">
    <property type="entry name" value="Beta-barrel_RND_2"/>
    <property type="match status" value="1"/>
</dbReference>
<gene>
    <name evidence="5" type="ORF">SAMN05660236_4710</name>
</gene>
<name>A0A1T5M7J5_9BACT</name>
<feature type="domain" description="CusB-like beta-barrel" evidence="3">
    <location>
        <begin position="204"/>
        <end position="276"/>
    </location>
</feature>
<feature type="chain" id="PRO_5010564094" evidence="2">
    <location>
        <begin position="27"/>
        <end position="355"/>
    </location>
</feature>
<dbReference type="GO" id="GO:1990281">
    <property type="term" value="C:efflux pump complex"/>
    <property type="evidence" value="ECO:0007669"/>
    <property type="project" value="TreeGrafter"/>
</dbReference>
<keyword evidence="6" id="KW-1185">Reference proteome</keyword>
<dbReference type="PROSITE" id="PS51257">
    <property type="entry name" value="PROKAR_LIPOPROTEIN"/>
    <property type="match status" value="1"/>
</dbReference>
<comment type="similarity">
    <text evidence="1">Belongs to the membrane fusion protein (MFP) (TC 8.A.1) family.</text>
</comment>
<dbReference type="SUPFAM" id="SSF111369">
    <property type="entry name" value="HlyD-like secretion proteins"/>
    <property type="match status" value="1"/>
</dbReference>
<evidence type="ECO:0000313" key="5">
    <source>
        <dbReference type="EMBL" id="SKC84211.1"/>
    </source>
</evidence>
<evidence type="ECO:0000259" key="4">
    <source>
        <dbReference type="Pfam" id="PF25973"/>
    </source>
</evidence>
<dbReference type="RefSeq" id="WP_079689207.1">
    <property type="nucleotide sequence ID" value="NZ_FUZU01000003.1"/>
</dbReference>
<dbReference type="Gene3D" id="2.40.50.100">
    <property type="match status" value="1"/>
</dbReference>
<accession>A0A1T5M7J5</accession>
<evidence type="ECO:0000313" key="6">
    <source>
        <dbReference type="Proteomes" id="UP000190961"/>
    </source>
</evidence>
<sequence length="355" mass="38341">MKKFTTHFTVTLLVMTLLLIVLQACTDSKGKEASVPSGAEPIPVKVMSLQKSTDVSAINASGQLTTDDETTLAFKIGGIVNRVLVKEGDKVKKGQLLATLNLTEINTQVSQARHGYEKAERDFKRVTSLYRDSVATLEQLQNAETALAVAKEQLQAADFNRSFSEIHAPESGYVLRKFVNSGQVVSIGDPILLTNGAASGNWILKVSVSDKQWGSVSLHDKAAIHIDAFPGRTFPAIVSRKSETSDAQTGTFTLELQIKNEGARLATGMFGSAVIQTGETQSSWSVPYEAVLDANDNEGFVFITTDHKTAHKQPVIIESFNGKSIRISKGLENAEALIISGSAYLTDNSPINILK</sequence>
<feature type="signal peptide" evidence="2">
    <location>
        <begin position="1"/>
        <end position="26"/>
    </location>
</feature>
<dbReference type="EMBL" id="FUZU01000003">
    <property type="protein sequence ID" value="SKC84211.1"/>
    <property type="molecule type" value="Genomic_DNA"/>
</dbReference>
<dbReference type="AlphaFoldDB" id="A0A1T5M7J5"/>
<dbReference type="NCBIfam" id="TIGR01730">
    <property type="entry name" value="RND_mfp"/>
    <property type="match status" value="1"/>
</dbReference>
<dbReference type="InterPro" id="IPR058647">
    <property type="entry name" value="BSH_CzcB-like"/>
</dbReference>
<reference evidence="5 6" key="1">
    <citation type="submission" date="2017-02" db="EMBL/GenBank/DDBJ databases">
        <authorList>
            <person name="Peterson S.W."/>
        </authorList>
    </citation>
    <scope>NUCLEOTIDE SEQUENCE [LARGE SCALE GENOMIC DNA]</scope>
    <source>
        <strain evidence="5 6">DSM 25262</strain>
    </source>
</reference>
<dbReference type="PANTHER" id="PTHR30469:SF15">
    <property type="entry name" value="HLYD FAMILY OF SECRETION PROTEINS"/>
    <property type="match status" value="1"/>
</dbReference>
<evidence type="ECO:0000256" key="2">
    <source>
        <dbReference type="SAM" id="SignalP"/>
    </source>
</evidence>
<dbReference type="Pfam" id="PF25973">
    <property type="entry name" value="BSH_CzcB"/>
    <property type="match status" value="1"/>
</dbReference>